<keyword evidence="1" id="KW-0732">Signal</keyword>
<dbReference type="EMBL" id="UHDK01000001">
    <property type="protein sequence ID" value="SUM31786.1"/>
    <property type="molecule type" value="Genomic_DNA"/>
</dbReference>
<organism evidence="2 3">
    <name type="scientific">Staphylococcus gallinarum</name>
    <dbReference type="NCBI Taxonomy" id="1293"/>
    <lineage>
        <taxon>Bacteria</taxon>
        <taxon>Bacillati</taxon>
        <taxon>Bacillota</taxon>
        <taxon>Bacilli</taxon>
        <taxon>Bacillales</taxon>
        <taxon>Staphylococcaceae</taxon>
        <taxon>Staphylococcus</taxon>
    </lineage>
</organism>
<evidence type="ECO:0000256" key="1">
    <source>
        <dbReference type="SAM" id="SignalP"/>
    </source>
</evidence>
<name>A0A380FEL8_STAGA</name>
<reference evidence="2 3" key="1">
    <citation type="submission" date="2018-06" db="EMBL/GenBank/DDBJ databases">
        <authorList>
            <consortium name="Pathogen Informatics"/>
            <person name="Doyle S."/>
        </authorList>
    </citation>
    <scope>NUCLEOTIDE SEQUENCE [LARGE SCALE GENOMIC DNA]</scope>
    <source>
        <strain evidence="2 3">NCTC12195</strain>
    </source>
</reference>
<evidence type="ECO:0000313" key="2">
    <source>
        <dbReference type="EMBL" id="SUM31786.1"/>
    </source>
</evidence>
<accession>A0A380FEL8</accession>
<gene>
    <name evidence="2" type="ORF">NCTC12195_01222</name>
</gene>
<proteinExistence type="predicted"/>
<dbReference type="AlphaFoldDB" id="A0A380FEL8"/>
<feature type="chain" id="PRO_5016789352" evidence="1">
    <location>
        <begin position="26"/>
        <end position="47"/>
    </location>
</feature>
<sequence>MKKILIAALVSGLAFSGVSAGSASAASGNTIQNVKTITTRRYNFRRC</sequence>
<feature type="signal peptide" evidence="1">
    <location>
        <begin position="1"/>
        <end position="25"/>
    </location>
</feature>
<dbReference type="Proteomes" id="UP000255277">
    <property type="component" value="Unassembled WGS sequence"/>
</dbReference>
<protein>
    <submittedName>
        <fullName evidence="2">Uncharacterized protein</fullName>
    </submittedName>
</protein>
<evidence type="ECO:0000313" key="3">
    <source>
        <dbReference type="Proteomes" id="UP000255277"/>
    </source>
</evidence>